<dbReference type="PANTHER" id="PTHR31540:SF1">
    <property type="entry name" value="CENTROSOMAL PROTEIN OF 131 KDA"/>
    <property type="match status" value="1"/>
</dbReference>
<evidence type="ECO:0000313" key="3">
    <source>
        <dbReference type="EMBL" id="KAL0272688.1"/>
    </source>
</evidence>
<feature type="region of interest" description="Disordered" evidence="2">
    <location>
        <begin position="252"/>
        <end position="283"/>
    </location>
</feature>
<feature type="coiled-coil region" evidence="1">
    <location>
        <begin position="485"/>
        <end position="566"/>
    </location>
</feature>
<evidence type="ECO:0008006" key="4">
    <source>
        <dbReference type="Google" id="ProtNLM"/>
    </source>
</evidence>
<feature type="coiled-coil region" evidence="1">
    <location>
        <begin position="949"/>
        <end position="990"/>
    </location>
</feature>
<protein>
    <recommendedName>
        <fullName evidence="4">5-azacytidine-induced protein 1</fullName>
    </recommendedName>
</protein>
<organism evidence="3">
    <name type="scientific">Menopon gallinae</name>
    <name type="common">poultry shaft louse</name>
    <dbReference type="NCBI Taxonomy" id="328185"/>
    <lineage>
        <taxon>Eukaryota</taxon>
        <taxon>Metazoa</taxon>
        <taxon>Ecdysozoa</taxon>
        <taxon>Arthropoda</taxon>
        <taxon>Hexapoda</taxon>
        <taxon>Insecta</taxon>
        <taxon>Pterygota</taxon>
        <taxon>Neoptera</taxon>
        <taxon>Paraneoptera</taxon>
        <taxon>Psocodea</taxon>
        <taxon>Troctomorpha</taxon>
        <taxon>Phthiraptera</taxon>
        <taxon>Amblycera</taxon>
        <taxon>Menoponidae</taxon>
        <taxon>Menopon</taxon>
    </lineage>
</organism>
<feature type="region of interest" description="Disordered" evidence="2">
    <location>
        <begin position="155"/>
        <end position="189"/>
    </location>
</feature>
<feature type="compositionally biased region" description="Polar residues" evidence="2">
    <location>
        <begin position="160"/>
        <end position="174"/>
    </location>
</feature>
<feature type="compositionally biased region" description="Basic and acidic residues" evidence="2">
    <location>
        <begin position="175"/>
        <end position="186"/>
    </location>
</feature>
<name>A0AAW2HTK4_9NEOP</name>
<dbReference type="GO" id="GO:0035735">
    <property type="term" value="P:intraciliary transport involved in cilium assembly"/>
    <property type="evidence" value="ECO:0007669"/>
    <property type="project" value="InterPro"/>
</dbReference>
<dbReference type="GO" id="GO:0034451">
    <property type="term" value="C:centriolar satellite"/>
    <property type="evidence" value="ECO:0007669"/>
    <property type="project" value="TreeGrafter"/>
</dbReference>
<dbReference type="EMBL" id="JARGDH010000003">
    <property type="protein sequence ID" value="KAL0272688.1"/>
    <property type="molecule type" value="Genomic_DNA"/>
</dbReference>
<reference evidence="3" key="1">
    <citation type="journal article" date="2024" name="Gigascience">
        <title>Chromosome-level genome of the poultry shaft louse Menopon gallinae provides insight into the host-switching and adaptive evolution of parasitic lice.</title>
        <authorList>
            <person name="Xu Y."/>
            <person name="Ma L."/>
            <person name="Liu S."/>
            <person name="Liang Y."/>
            <person name="Liu Q."/>
            <person name="He Z."/>
            <person name="Tian L."/>
            <person name="Duan Y."/>
            <person name="Cai W."/>
            <person name="Li H."/>
            <person name="Song F."/>
        </authorList>
    </citation>
    <scope>NUCLEOTIDE SEQUENCE</scope>
    <source>
        <strain evidence="3">Cailab_2023a</strain>
    </source>
</reference>
<dbReference type="GO" id="GO:0010824">
    <property type="term" value="P:regulation of centrosome duplication"/>
    <property type="evidence" value="ECO:0007669"/>
    <property type="project" value="TreeGrafter"/>
</dbReference>
<dbReference type="AlphaFoldDB" id="A0AAW2HTK4"/>
<proteinExistence type="predicted"/>
<feature type="coiled-coil region" evidence="1">
    <location>
        <begin position="639"/>
        <end position="922"/>
    </location>
</feature>
<evidence type="ECO:0000256" key="2">
    <source>
        <dbReference type="SAM" id="MobiDB-lite"/>
    </source>
</evidence>
<gene>
    <name evidence="3" type="ORF">PYX00_005560</name>
</gene>
<feature type="compositionally biased region" description="Polar residues" evidence="2">
    <location>
        <begin position="29"/>
        <end position="49"/>
    </location>
</feature>
<dbReference type="PANTHER" id="PTHR31540">
    <property type="entry name" value="CENTROSOMAL PROTEIN OF 131 KDA"/>
    <property type="match status" value="1"/>
</dbReference>
<dbReference type="GO" id="GO:0005929">
    <property type="term" value="C:cilium"/>
    <property type="evidence" value="ECO:0007669"/>
    <property type="project" value="GOC"/>
</dbReference>
<comment type="caution">
    <text evidence="3">The sequence shown here is derived from an EMBL/GenBank/DDBJ whole genome shotgun (WGS) entry which is preliminary data.</text>
</comment>
<accession>A0AAW2HTK4</accession>
<dbReference type="InterPro" id="IPR030465">
    <property type="entry name" value="CEP131"/>
</dbReference>
<keyword evidence="1" id="KW-0175">Coiled coil</keyword>
<evidence type="ECO:0000256" key="1">
    <source>
        <dbReference type="SAM" id="Coils"/>
    </source>
</evidence>
<sequence>MERNSVMKQRSHCLSAQASEECLQLTGSQMNLSSRSQKSNPRSPASSRTWKSRHSSDFPYYDSYVECNSKWRRPMSAGNDVLQCRMQKACSHQSIDCLRSEGEPQVPEVDPNFKHCYTYMSSNLLRSLIRNPWNSDCSESISNSSESDKSLGFLTRDIGQDNSDASSTKTYSAKNRSDFRDNDSDAKSNISTFDKKSEAKFDLKFQRWLSTNKSEEKIVRFSQEMKPINREEEEDRMSHAFQIRAELEYDPDNFASSKGSTMKDDTASSMASENEDPKNDYETFTDHENNICRYKAIENSDLEKENDRTCSSDCPFSCCNADRKSIRFPETETAIMKPEKMEGQLSDNLHKENSVTDKNIESAIKDSTYDEIVTIINVLEQEETNSLLMQDIKEEPKDDKSVTTSAKNDQLEDIYSYLDEVEKSSQQTINVAKSHIESVRTATQSVLTGLSSVPRLEDLLGKSTVELAHEVLSLKLQVEDMSSGMKLLQKTIAEMREAAKIAKNNQKDEIFKITNEAETAVQRHQKFIKQLLQEKKALNEKVEKLVEDLKSGEERYQRNLKTIEQRHAIEIQRVKETQAVAEKLRREKWMDIKTQKIKEMTVKGLEPELSRMAARQQEEMAELRALHRSELEAVELRATRRTTELLEQLRSELSKDKEEAILKETNMLRTKLEKQFEDERSKLEHEIRKLREERRREKEILEAKEAQLQDSYAEMKRTLEREKERERQRVIQEMHEQMEALKRQHQNEIKSLRDTAEIEKEAWMNNYKKQQNAKFLEREAELHHQYKRERDKDIEMVIERLENEATQTQQELTQTAENKMKRMRDKFEEDVKELEKTEATLKMKLSDAKARLLEKDDVIADLNSQIHHLQSDMNQLKKLCEEMSAERSNLKEVVGKEFESQLAQSEKEMEDLKAQLATLKTNHILELAKRDQMAIQAKAEAQQELNQVYNRVKITVAKKEEALEVLREQHKSVLERCAHLEKMLENQRKNLLLK</sequence>
<feature type="region of interest" description="Disordered" evidence="2">
    <location>
        <begin position="29"/>
        <end position="54"/>
    </location>
</feature>